<proteinExistence type="predicted"/>
<feature type="compositionally biased region" description="Polar residues" evidence="2">
    <location>
        <begin position="329"/>
        <end position="339"/>
    </location>
</feature>
<evidence type="ECO:0000256" key="1">
    <source>
        <dbReference type="PROSITE-ProRule" id="PRU00723"/>
    </source>
</evidence>
<dbReference type="PROSITE" id="PS50103">
    <property type="entry name" value="ZF_C3H1"/>
    <property type="match status" value="1"/>
</dbReference>
<dbReference type="Proteomes" id="UP000887229">
    <property type="component" value="Unassembled WGS sequence"/>
</dbReference>
<comment type="caution">
    <text evidence="4">The sequence shown here is derived from an EMBL/GenBank/DDBJ whole genome shotgun (WGS) entry which is preliminary data.</text>
</comment>
<feature type="region of interest" description="Disordered" evidence="2">
    <location>
        <begin position="289"/>
        <end position="339"/>
    </location>
</feature>
<dbReference type="RefSeq" id="XP_046115158.1">
    <property type="nucleotide sequence ID" value="XM_046265314.1"/>
</dbReference>
<feature type="region of interest" description="Disordered" evidence="2">
    <location>
        <begin position="1"/>
        <end position="59"/>
    </location>
</feature>
<evidence type="ECO:0000259" key="3">
    <source>
        <dbReference type="PROSITE" id="PS50103"/>
    </source>
</evidence>
<feature type="zinc finger region" description="C3H1-type" evidence="1">
    <location>
        <begin position="231"/>
        <end position="260"/>
    </location>
</feature>
<dbReference type="GO" id="GO:0008270">
    <property type="term" value="F:zinc ion binding"/>
    <property type="evidence" value="ECO:0007669"/>
    <property type="project" value="UniProtKB-KW"/>
</dbReference>
<dbReference type="GeneID" id="70296217"/>
<protein>
    <recommendedName>
        <fullName evidence="3">C3H1-type domain-containing protein</fullName>
    </recommendedName>
</protein>
<gene>
    <name evidence="4" type="ORF">F5Z01DRAFT_676986</name>
</gene>
<dbReference type="AlphaFoldDB" id="A0A9P8CL46"/>
<evidence type="ECO:0000256" key="2">
    <source>
        <dbReference type="SAM" id="MobiDB-lite"/>
    </source>
</evidence>
<keyword evidence="1" id="KW-0863">Zinc-finger</keyword>
<feature type="domain" description="C3H1-type" evidence="3">
    <location>
        <begin position="231"/>
        <end position="260"/>
    </location>
</feature>
<dbReference type="InterPro" id="IPR000571">
    <property type="entry name" value="Znf_CCCH"/>
</dbReference>
<accession>A0A9P8CL46</accession>
<evidence type="ECO:0000313" key="4">
    <source>
        <dbReference type="EMBL" id="KAG9251234.1"/>
    </source>
</evidence>
<organism evidence="4 5">
    <name type="scientific">Emericellopsis atlantica</name>
    <dbReference type="NCBI Taxonomy" id="2614577"/>
    <lineage>
        <taxon>Eukaryota</taxon>
        <taxon>Fungi</taxon>
        <taxon>Dikarya</taxon>
        <taxon>Ascomycota</taxon>
        <taxon>Pezizomycotina</taxon>
        <taxon>Sordariomycetes</taxon>
        <taxon>Hypocreomycetidae</taxon>
        <taxon>Hypocreales</taxon>
        <taxon>Bionectriaceae</taxon>
        <taxon>Emericellopsis</taxon>
    </lineage>
</organism>
<feature type="compositionally biased region" description="Polar residues" evidence="2">
    <location>
        <begin position="42"/>
        <end position="58"/>
    </location>
</feature>
<dbReference type="EMBL" id="MU251269">
    <property type="protein sequence ID" value="KAG9251234.1"/>
    <property type="molecule type" value="Genomic_DNA"/>
</dbReference>
<sequence>MTPRPARDANPSPPLTPQRVYPMSRDSTAASTSGASFARRQPPNTYAQHRNNSSTLGLTNRGYPVTSQMLAAGQQSVPRTNHVTGMVSMPHRAGETIWSTVPNVQWHNYTTNPPTPADLDNLSAFQNLTLAPQQQDTHPLRMQTLTSATRLPELIIRTDGHHVYLDRGGGKVTRLVAADRLPPLQGVNAVEDLRLGMEIVSSVRALGLNERIMVQASPPSSHRAAGSVNTKKTKIYCDKWIHEGICAFEQQGCRFKHEMPQDKDTLQSLGLYNGVPPIWWRKHQAEKNRRSLGSAGHKPFDDTSKSNGERDNGALASNKPDANWRRSEGSMQADYNPTA</sequence>
<reference evidence="4" key="1">
    <citation type="journal article" date="2021" name="IMA Fungus">
        <title>Genomic characterization of three marine fungi, including Emericellopsis atlantica sp. nov. with signatures of a generalist lifestyle and marine biomass degradation.</title>
        <authorList>
            <person name="Hagestad O.C."/>
            <person name="Hou L."/>
            <person name="Andersen J.H."/>
            <person name="Hansen E.H."/>
            <person name="Altermark B."/>
            <person name="Li C."/>
            <person name="Kuhnert E."/>
            <person name="Cox R.J."/>
            <person name="Crous P.W."/>
            <person name="Spatafora J.W."/>
            <person name="Lail K."/>
            <person name="Amirebrahimi M."/>
            <person name="Lipzen A."/>
            <person name="Pangilinan J."/>
            <person name="Andreopoulos W."/>
            <person name="Hayes R.D."/>
            <person name="Ng V."/>
            <person name="Grigoriev I.V."/>
            <person name="Jackson S.A."/>
            <person name="Sutton T.D.S."/>
            <person name="Dobson A.D.W."/>
            <person name="Rama T."/>
        </authorList>
    </citation>
    <scope>NUCLEOTIDE SEQUENCE</scope>
    <source>
        <strain evidence="4">TS7</strain>
    </source>
</reference>
<keyword evidence="1" id="KW-0862">Zinc</keyword>
<name>A0A9P8CL46_9HYPO</name>
<feature type="compositionally biased region" description="Low complexity" evidence="2">
    <location>
        <begin position="27"/>
        <end position="38"/>
    </location>
</feature>
<feature type="compositionally biased region" description="Basic and acidic residues" evidence="2">
    <location>
        <begin position="298"/>
        <end position="312"/>
    </location>
</feature>
<evidence type="ECO:0000313" key="5">
    <source>
        <dbReference type="Proteomes" id="UP000887229"/>
    </source>
</evidence>
<keyword evidence="1" id="KW-0479">Metal-binding</keyword>
<keyword evidence="5" id="KW-1185">Reference proteome</keyword>
<dbReference type="OrthoDB" id="5355510at2759"/>